<sequence>MPSAWPWLYVLSRATSVCMPQQVRQPHSSGVGRGVGTSGLRQPSPTHRPFRRLPVMLPKPVNGSCPSRELGCSPDSKHQTPGWPPHFCDTATSDKVCGGGSVQAAAAAAARATATATATAAAKAGVFVSVTGDPWASNISSPVAPAAAAECDQTTATAAKACSTGGTASAQSEAVATAVATATASAFAAALSAVQGPCGCGKGGSSSPSTSPKAAPSPTTTAPTGTAAGASPLPPSPKIVSGGGGFPGFDPQFGRPGSSSGGTCIGMSKQLCCDNWDKKSNSCNNLGSSPSVSWRDKFTGQVCKCS</sequence>
<dbReference type="Proteomes" id="UP000485058">
    <property type="component" value="Unassembled WGS sequence"/>
</dbReference>
<evidence type="ECO:0000313" key="3">
    <source>
        <dbReference type="Proteomes" id="UP000485058"/>
    </source>
</evidence>
<comment type="caution">
    <text evidence="2">The sequence shown here is derived from an EMBL/GenBank/DDBJ whole genome shotgun (WGS) entry which is preliminary data.</text>
</comment>
<protein>
    <submittedName>
        <fullName evidence="2">Uncharacterized protein</fullName>
    </submittedName>
</protein>
<dbReference type="EMBL" id="BLLF01001373">
    <property type="protein sequence ID" value="GFH18877.1"/>
    <property type="molecule type" value="Genomic_DNA"/>
</dbReference>
<evidence type="ECO:0000313" key="2">
    <source>
        <dbReference type="EMBL" id="GFH18877.1"/>
    </source>
</evidence>
<evidence type="ECO:0000256" key="1">
    <source>
        <dbReference type="SAM" id="MobiDB-lite"/>
    </source>
</evidence>
<reference evidence="2 3" key="1">
    <citation type="submission" date="2020-02" db="EMBL/GenBank/DDBJ databases">
        <title>Draft genome sequence of Haematococcus lacustris strain NIES-144.</title>
        <authorList>
            <person name="Morimoto D."/>
            <person name="Nakagawa S."/>
            <person name="Yoshida T."/>
            <person name="Sawayama S."/>
        </authorList>
    </citation>
    <scope>NUCLEOTIDE SEQUENCE [LARGE SCALE GENOMIC DNA]</scope>
    <source>
        <strain evidence="2 3">NIES-144</strain>
    </source>
</reference>
<feature type="region of interest" description="Disordered" evidence="1">
    <location>
        <begin position="202"/>
        <end position="261"/>
    </location>
</feature>
<dbReference type="AlphaFoldDB" id="A0A699Z893"/>
<name>A0A699Z893_HAELA</name>
<feature type="region of interest" description="Disordered" evidence="1">
    <location>
        <begin position="21"/>
        <end position="52"/>
    </location>
</feature>
<feature type="compositionally biased region" description="Low complexity" evidence="1">
    <location>
        <begin position="205"/>
        <end position="231"/>
    </location>
</feature>
<feature type="compositionally biased region" description="Low complexity" evidence="1">
    <location>
        <begin position="248"/>
        <end position="257"/>
    </location>
</feature>
<gene>
    <name evidence="2" type="ORF">HaLaN_15747</name>
</gene>
<keyword evidence="3" id="KW-1185">Reference proteome</keyword>
<organism evidence="2 3">
    <name type="scientific">Haematococcus lacustris</name>
    <name type="common">Green alga</name>
    <name type="synonym">Haematococcus pluvialis</name>
    <dbReference type="NCBI Taxonomy" id="44745"/>
    <lineage>
        <taxon>Eukaryota</taxon>
        <taxon>Viridiplantae</taxon>
        <taxon>Chlorophyta</taxon>
        <taxon>core chlorophytes</taxon>
        <taxon>Chlorophyceae</taxon>
        <taxon>CS clade</taxon>
        <taxon>Chlamydomonadales</taxon>
        <taxon>Haematococcaceae</taxon>
        <taxon>Haematococcus</taxon>
    </lineage>
</organism>
<proteinExistence type="predicted"/>
<accession>A0A699Z893</accession>